<keyword evidence="2" id="KW-1185">Reference proteome</keyword>
<dbReference type="AlphaFoldDB" id="A0A1H1JX45"/>
<organism evidence="1 2">
    <name type="scientific">Paraburkholderia fungorum</name>
    <dbReference type="NCBI Taxonomy" id="134537"/>
    <lineage>
        <taxon>Bacteria</taxon>
        <taxon>Pseudomonadati</taxon>
        <taxon>Pseudomonadota</taxon>
        <taxon>Betaproteobacteria</taxon>
        <taxon>Burkholderiales</taxon>
        <taxon>Burkholderiaceae</taxon>
        <taxon>Paraburkholderia</taxon>
    </lineage>
</organism>
<dbReference type="EMBL" id="FNKP01000004">
    <property type="protein sequence ID" value="SDR54524.1"/>
    <property type="molecule type" value="Genomic_DNA"/>
</dbReference>
<name>A0A1H1JX45_9BURK</name>
<sequence>MIRQRILRFGMQMFHTYGLSRDELVRVVKAKKRYSAHYRAAALRHLVADAPLSVTAGQPFAERRRRVRRHYGL</sequence>
<reference evidence="2" key="1">
    <citation type="submission" date="2016-10" db="EMBL/GenBank/DDBJ databases">
        <authorList>
            <person name="Varghese N."/>
        </authorList>
    </citation>
    <scope>NUCLEOTIDE SEQUENCE [LARGE SCALE GENOMIC DNA]</scope>
    <source>
        <strain evidence="2">GAS106B</strain>
    </source>
</reference>
<evidence type="ECO:0000313" key="1">
    <source>
        <dbReference type="EMBL" id="SDR54524.1"/>
    </source>
</evidence>
<dbReference type="RefSeq" id="WP_074774138.1">
    <property type="nucleotide sequence ID" value="NZ_FNKP01000004.1"/>
</dbReference>
<dbReference type="Proteomes" id="UP000183487">
    <property type="component" value="Unassembled WGS sequence"/>
</dbReference>
<proteinExistence type="predicted"/>
<evidence type="ECO:0000313" key="2">
    <source>
        <dbReference type="Proteomes" id="UP000183487"/>
    </source>
</evidence>
<protein>
    <submittedName>
        <fullName evidence="1">Uncharacterized protein</fullName>
    </submittedName>
</protein>
<accession>A0A1H1JX45</accession>
<gene>
    <name evidence="1" type="ORF">SAMN05443245_7447</name>
</gene>
<dbReference type="OrthoDB" id="9111713at2"/>